<dbReference type="InterPro" id="IPR011811">
    <property type="entry name" value="Peptidase_S51_cyanophycinase"/>
</dbReference>
<keyword evidence="7" id="KW-0378">Hydrolase</keyword>
<organism evidence="10 11">
    <name type="scientific">Thermoanaerobacter thermohydrosulfuricus</name>
    <name type="common">Clostridium thermohydrosulfuricum</name>
    <dbReference type="NCBI Taxonomy" id="1516"/>
    <lineage>
        <taxon>Bacteria</taxon>
        <taxon>Bacillati</taxon>
        <taxon>Bacillota</taxon>
        <taxon>Clostridia</taxon>
        <taxon>Thermoanaerobacterales</taxon>
        <taxon>Thermoanaerobacteraceae</taxon>
        <taxon>Thermoanaerobacter</taxon>
    </lineage>
</organism>
<dbReference type="AlphaFoldDB" id="A0A1I1XKX3"/>
<evidence type="ECO:0000256" key="5">
    <source>
        <dbReference type="ARBA" id="ARBA00015719"/>
    </source>
</evidence>
<dbReference type="EC" id="3.4.15.6" evidence="4"/>
<evidence type="ECO:0000256" key="4">
    <source>
        <dbReference type="ARBA" id="ARBA00013115"/>
    </source>
</evidence>
<comment type="catalytic activity">
    <reaction evidence="1">
        <text>[L-4-(L-arginin-2-N-yl)aspartate](n) + H2O = [L-4-(L-arginin-2-N-yl)aspartate](n-1) + L-4-(L-arginin-2-N-yl)aspartate</text>
        <dbReference type="Rhea" id="RHEA:12845"/>
        <dbReference type="Rhea" id="RHEA-COMP:13728"/>
        <dbReference type="Rhea" id="RHEA-COMP:13734"/>
        <dbReference type="ChEBI" id="CHEBI:15377"/>
        <dbReference type="ChEBI" id="CHEBI:137986"/>
        <dbReference type="ChEBI" id="CHEBI:137991"/>
        <dbReference type="EC" id="3.4.15.6"/>
    </reaction>
</comment>
<dbReference type="EMBL" id="FNBS01000056">
    <property type="protein sequence ID" value="SDG26929.1"/>
    <property type="molecule type" value="Genomic_DNA"/>
</dbReference>
<dbReference type="PANTHER" id="PTHR36175:SF1">
    <property type="entry name" value="CYANOPHYCINASE"/>
    <property type="match status" value="1"/>
</dbReference>
<dbReference type="CDD" id="cd03145">
    <property type="entry name" value="GAT1_cyanophycinase"/>
    <property type="match status" value="1"/>
</dbReference>
<feature type="active site" description="Charge relay system" evidence="9">
    <location>
        <position position="200"/>
    </location>
</feature>
<protein>
    <recommendedName>
        <fullName evidence="5">Cyanophycinase</fullName>
        <ecNumber evidence="4">3.4.15.6</ecNumber>
    </recommendedName>
</protein>
<dbReference type="GO" id="GO:0008241">
    <property type="term" value="F:peptidyl-dipeptidase activity"/>
    <property type="evidence" value="ECO:0007669"/>
    <property type="project" value="UniProtKB-EC"/>
</dbReference>
<sequence>MAEKVKGKLIIIGGAEDKEDKCEILREVVGLAGGRESRIVVMTTATEKPVEVGNMYISIFKKLGANDVKVVNINSREDKEINYARDVLEDCSCVFFTGGDQLRITSILGGSGIDKLLKQLHKEGTLIVGTSAGASVMSQTMIVEGNDEDSPRKCTIKMAPGLGLLKDVIIDQHFAQRGRIGRLLAAIAQNPNNLGIGIDEDTAIVVEENEFRVIGSNAVTVVEGRKLKHSNVSESSPNEILALTNVILHILPSGYGYDLEKWIPKVKLKEDKV</sequence>
<dbReference type="PIRSF" id="PIRSF032067">
    <property type="entry name" value="Cyanophycinase"/>
    <property type="match status" value="1"/>
</dbReference>
<name>A0A1I1XKX3_THETY</name>
<dbReference type="InterPro" id="IPR005320">
    <property type="entry name" value="Peptidase_S51"/>
</dbReference>
<proteinExistence type="inferred from homology"/>
<feature type="active site" description="Charge relay system" evidence="9">
    <location>
        <position position="173"/>
    </location>
</feature>
<evidence type="ECO:0000313" key="11">
    <source>
        <dbReference type="Proteomes" id="UP000183404"/>
    </source>
</evidence>
<evidence type="ECO:0000256" key="2">
    <source>
        <dbReference type="ARBA" id="ARBA00002039"/>
    </source>
</evidence>
<gene>
    <name evidence="10" type="ORF">SAMN04244560_02056</name>
</gene>
<feature type="active site" description="Charge relay system" evidence="9">
    <location>
        <position position="131"/>
    </location>
</feature>
<dbReference type="PANTHER" id="PTHR36175">
    <property type="entry name" value="CYANOPHYCINASE"/>
    <property type="match status" value="1"/>
</dbReference>
<keyword evidence="6" id="KW-0645">Protease</keyword>
<comment type="similarity">
    <text evidence="3">Belongs to the peptidase S51 family.</text>
</comment>
<keyword evidence="8" id="KW-0720">Serine protease</keyword>
<evidence type="ECO:0000313" key="10">
    <source>
        <dbReference type="EMBL" id="SDG26929.1"/>
    </source>
</evidence>
<dbReference type="Gene3D" id="3.40.50.880">
    <property type="match status" value="1"/>
</dbReference>
<dbReference type="Pfam" id="PF03575">
    <property type="entry name" value="Peptidase_S51"/>
    <property type="match status" value="1"/>
</dbReference>
<evidence type="ECO:0000256" key="7">
    <source>
        <dbReference type="ARBA" id="ARBA00022801"/>
    </source>
</evidence>
<evidence type="ECO:0000256" key="9">
    <source>
        <dbReference type="PIRSR" id="PIRSR032067-1"/>
    </source>
</evidence>
<comment type="function">
    <text evidence="2">Exopeptidase that catalyzes the hydrolytic cleavage of multi-L-arginyl-poly-L-aspartic acid (cyanophycin; a water-insoluble reserve polymer) into aspartate-arginine dipeptides.</text>
</comment>
<evidence type="ECO:0000256" key="6">
    <source>
        <dbReference type="ARBA" id="ARBA00022670"/>
    </source>
</evidence>
<dbReference type="RefSeq" id="WP_003870009.1">
    <property type="nucleotide sequence ID" value="NZ_FNBS01000056.1"/>
</dbReference>
<dbReference type="SUPFAM" id="SSF52317">
    <property type="entry name" value="Class I glutamine amidotransferase-like"/>
    <property type="match status" value="1"/>
</dbReference>
<accession>A0A1I1XKX3</accession>
<evidence type="ECO:0000256" key="3">
    <source>
        <dbReference type="ARBA" id="ARBA00006534"/>
    </source>
</evidence>
<evidence type="ECO:0000256" key="1">
    <source>
        <dbReference type="ARBA" id="ARBA00001092"/>
    </source>
</evidence>
<dbReference type="NCBIfam" id="TIGR02069">
    <property type="entry name" value="cyanophycinase"/>
    <property type="match status" value="1"/>
</dbReference>
<dbReference type="GO" id="GO:0008236">
    <property type="term" value="F:serine-type peptidase activity"/>
    <property type="evidence" value="ECO:0007669"/>
    <property type="project" value="UniProtKB-KW"/>
</dbReference>
<evidence type="ECO:0000256" key="8">
    <source>
        <dbReference type="ARBA" id="ARBA00022825"/>
    </source>
</evidence>
<dbReference type="GO" id="GO:0006508">
    <property type="term" value="P:proteolysis"/>
    <property type="evidence" value="ECO:0007669"/>
    <property type="project" value="UniProtKB-KW"/>
</dbReference>
<dbReference type="InterPro" id="IPR029062">
    <property type="entry name" value="Class_I_gatase-like"/>
</dbReference>
<reference evidence="10 11" key="1">
    <citation type="submission" date="2016-10" db="EMBL/GenBank/DDBJ databases">
        <authorList>
            <person name="de Groot N.N."/>
        </authorList>
    </citation>
    <scope>NUCLEOTIDE SEQUENCE [LARGE SCALE GENOMIC DNA]</scope>
    <source>
        <strain evidence="10 11">DSM 569</strain>
    </source>
</reference>
<dbReference type="Proteomes" id="UP000183404">
    <property type="component" value="Unassembled WGS sequence"/>
</dbReference>